<protein>
    <submittedName>
        <fullName evidence="1">Uncharacterized protein</fullName>
    </submittedName>
</protein>
<reference evidence="1" key="1">
    <citation type="journal article" date="2020" name="Stud. Mycol.">
        <title>101 Dothideomycetes genomes: a test case for predicting lifestyles and emergence of pathogens.</title>
        <authorList>
            <person name="Haridas S."/>
            <person name="Albert R."/>
            <person name="Binder M."/>
            <person name="Bloem J."/>
            <person name="Labutti K."/>
            <person name="Salamov A."/>
            <person name="Andreopoulos B."/>
            <person name="Baker S."/>
            <person name="Barry K."/>
            <person name="Bills G."/>
            <person name="Bluhm B."/>
            <person name="Cannon C."/>
            <person name="Castanera R."/>
            <person name="Culley D."/>
            <person name="Daum C."/>
            <person name="Ezra D."/>
            <person name="Gonzalez J."/>
            <person name="Henrissat B."/>
            <person name="Kuo A."/>
            <person name="Liang C."/>
            <person name="Lipzen A."/>
            <person name="Lutzoni F."/>
            <person name="Magnuson J."/>
            <person name="Mondo S."/>
            <person name="Nolan M."/>
            <person name="Ohm R."/>
            <person name="Pangilinan J."/>
            <person name="Park H.-J."/>
            <person name="Ramirez L."/>
            <person name="Alfaro M."/>
            <person name="Sun H."/>
            <person name="Tritt A."/>
            <person name="Yoshinaga Y."/>
            <person name="Zwiers L.-H."/>
            <person name="Turgeon B."/>
            <person name="Goodwin S."/>
            <person name="Spatafora J."/>
            <person name="Crous P."/>
            <person name="Grigoriev I."/>
        </authorList>
    </citation>
    <scope>NUCLEOTIDE SEQUENCE</scope>
    <source>
        <strain evidence="1">CBS 675.92</strain>
    </source>
</reference>
<proteinExistence type="predicted"/>
<dbReference type="EMBL" id="ML976989">
    <property type="protein sequence ID" value="KAF1957442.1"/>
    <property type="molecule type" value="Genomic_DNA"/>
</dbReference>
<name>A0A6A5U0R5_9PLEO</name>
<dbReference type="Proteomes" id="UP000800035">
    <property type="component" value="Unassembled WGS sequence"/>
</dbReference>
<sequence length="93" mass="11212">VPSLLGKDLPPCGPEVQIAYENVNNMIRERWLSQLGKEPLNKSCIYVRRQLFTQQLVSPPFNRPDQRHRVPWRREIVFLYELRWIAYFVRESE</sequence>
<feature type="non-terminal residue" evidence="1">
    <location>
        <position position="93"/>
    </location>
</feature>
<evidence type="ECO:0000313" key="1">
    <source>
        <dbReference type="EMBL" id="KAF1957442.1"/>
    </source>
</evidence>
<dbReference type="OrthoDB" id="3796452at2759"/>
<accession>A0A6A5U0R5</accession>
<evidence type="ECO:0000313" key="2">
    <source>
        <dbReference type="Proteomes" id="UP000800035"/>
    </source>
</evidence>
<organism evidence="1 2">
    <name type="scientific">Byssothecium circinans</name>
    <dbReference type="NCBI Taxonomy" id="147558"/>
    <lineage>
        <taxon>Eukaryota</taxon>
        <taxon>Fungi</taxon>
        <taxon>Dikarya</taxon>
        <taxon>Ascomycota</taxon>
        <taxon>Pezizomycotina</taxon>
        <taxon>Dothideomycetes</taxon>
        <taxon>Pleosporomycetidae</taxon>
        <taxon>Pleosporales</taxon>
        <taxon>Massarineae</taxon>
        <taxon>Massarinaceae</taxon>
        <taxon>Byssothecium</taxon>
    </lineage>
</organism>
<gene>
    <name evidence="1" type="ORF">CC80DRAFT_361645</name>
</gene>
<dbReference type="AlphaFoldDB" id="A0A6A5U0R5"/>
<feature type="non-terminal residue" evidence="1">
    <location>
        <position position="1"/>
    </location>
</feature>
<keyword evidence="2" id="KW-1185">Reference proteome</keyword>